<evidence type="ECO:0000313" key="8">
    <source>
        <dbReference type="Proteomes" id="UP000295325"/>
    </source>
</evidence>
<comment type="function">
    <text evidence="2">Component of the dihydroxyacetone kinase complex, which is responsible for the phosphoenolpyruvate (PEP)-dependent phosphorylation of dihydroxyacetone. DhaM serves as the phosphoryl donor. Is phosphorylated by phosphoenolpyruvate in an EI- and HPr-dependent reaction, and a phosphorelay system on histidine residues finally leads to phosphoryl transfer to DhaL and dihydroxyacetone.</text>
</comment>
<evidence type="ECO:0000313" key="7">
    <source>
        <dbReference type="EMBL" id="TDT61361.1"/>
    </source>
</evidence>
<evidence type="ECO:0000256" key="3">
    <source>
        <dbReference type="ARBA" id="ARBA00012095"/>
    </source>
</evidence>
<evidence type="ECO:0000256" key="1">
    <source>
        <dbReference type="ARBA" id="ARBA00001113"/>
    </source>
</evidence>
<organism evidence="7 8">
    <name type="scientific">Fonticella tunisiensis</name>
    <dbReference type="NCBI Taxonomy" id="1096341"/>
    <lineage>
        <taxon>Bacteria</taxon>
        <taxon>Bacillati</taxon>
        <taxon>Bacillota</taxon>
        <taxon>Clostridia</taxon>
        <taxon>Eubacteriales</taxon>
        <taxon>Clostridiaceae</taxon>
        <taxon>Fonticella</taxon>
    </lineage>
</organism>
<dbReference type="OrthoDB" id="7065393at2"/>
<dbReference type="InterPro" id="IPR036662">
    <property type="entry name" value="PTS_EIIA_man-typ_sf"/>
</dbReference>
<dbReference type="RefSeq" id="WP_133627839.1">
    <property type="nucleotide sequence ID" value="NZ_SOAZ01000007.1"/>
</dbReference>
<dbReference type="Pfam" id="PF03610">
    <property type="entry name" value="EIIA-man"/>
    <property type="match status" value="1"/>
</dbReference>
<dbReference type="PANTHER" id="PTHR38594:SF1">
    <property type="entry name" value="PEP-DEPENDENT DIHYDROXYACETONE KINASE, PHOSPHORYL DONOR SUBUNIT DHAM"/>
    <property type="match status" value="1"/>
</dbReference>
<dbReference type="GO" id="GO:0047324">
    <property type="term" value="F:phosphoenolpyruvate-glycerone phosphotransferase activity"/>
    <property type="evidence" value="ECO:0007669"/>
    <property type="project" value="UniProtKB-EC"/>
</dbReference>
<comment type="catalytic activity">
    <reaction evidence="1">
        <text>dihydroxyacetone + phosphoenolpyruvate = dihydroxyacetone phosphate + pyruvate</text>
        <dbReference type="Rhea" id="RHEA:18381"/>
        <dbReference type="ChEBI" id="CHEBI:15361"/>
        <dbReference type="ChEBI" id="CHEBI:16016"/>
        <dbReference type="ChEBI" id="CHEBI:57642"/>
        <dbReference type="ChEBI" id="CHEBI:58702"/>
        <dbReference type="EC" id="2.7.1.121"/>
    </reaction>
</comment>
<dbReference type="GO" id="GO:0009401">
    <property type="term" value="P:phosphoenolpyruvate-dependent sugar phosphotransferase system"/>
    <property type="evidence" value="ECO:0007669"/>
    <property type="project" value="InterPro"/>
</dbReference>
<keyword evidence="4" id="KW-0808">Transferase</keyword>
<gene>
    <name evidence="7" type="ORF">EDD71_10787</name>
</gene>
<dbReference type="EC" id="2.7.1.121" evidence="3"/>
<evidence type="ECO:0000256" key="4">
    <source>
        <dbReference type="ARBA" id="ARBA00022679"/>
    </source>
</evidence>
<comment type="caution">
    <text evidence="7">The sequence shown here is derived from an EMBL/GenBank/DDBJ whole genome shotgun (WGS) entry which is preliminary data.</text>
</comment>
<dbReference type="SUPFAM" id="SSF53062">
    <property type="entry name" value="PTS system fructose IIA component-like"/>
    <property type="match status" value="1"/>
</dbReference>
<name>A0A4R7KQG2_9CLOT</name>
<dbReference type="PROSITE" id="PS51096">
    <property type="entry name" value="PTS_EIIA_TYPE_4"/>
    <property type="match status" value="1"/>
</dbReference>
<dbReference type="Gene3D" id="3.40.50.510">
    <property type="entry name" value="Phosphotransferase system, mannose-type IIA component"/>
    <property type="match status" value="1"/>
</dbReference>
<protein>
    <recommendedName>
        <fullName evidence="3">phosphoenolpyruvate--glycerone phosphotransferase</fullName>
        <ecNumber evidence="3">2.7.1.121</ecNumber>
    </recommendedName>
</protein>
<dbReference type="Proteomes" id="UP000295325">
    <property type="component" value="Unassembled WGS sequence"/>
</dbReference>
<reference evidence="7 8" key="1">
    <citation type="submission" date="2019-03" db="EMBL/GenBank/DDBJ databases">
        <title>Genomic Encyclopedia of Type Strains, Phase IV (KMG-IV): sequencing the most valuable type-strain genomes for metagenomic binning, comparative biology and taxonomic classification.</title>
        <authorList>
            <person name="Goeker M."/>
        </authorList>
    </citation>
    <scope>NUCLEOTIDE SEQUENCE [LARGE SCALE GENOMIC DNA]</scope>
    <source>
        <strain evidence="7 8">DSM 24455</strain>
    </source>
</reference>
<proteinExistence type="predicted"/>
<dbReference type="AlphaFoldDB" id="A0A4R7KQG2"/>
<dbReference type="NCBIfam" id="TIGR02364">
    <property type="entry name" value="dha_pts"/>
    <property type="match status" value="1"/>
</dbReference>
<keyword evidence="8" id="KW-1185">Reference proteome</keyword>
<dbReference type="GO" id="GO:0019563">
    <property type="term" value="P:glycerol catabolic process"/>
    <property type="evidence" value="ECO:0007669"/>
    <property type="project" value="InterPro"/>
</dbReference>
<feature type="domain" description="PTS EIIA type-4" evidence="6">
    <location>
        <begin position="1"/>
        <end position="130"/>
    </location>
</feature>
<dbReference type="GO" id="GO:0016020">
    <property type="term" value="C:membrane"/>
    <property type="evidence" value="ECO:0007669"/>
    <property type="project" value="InterPro"/>
</dbReference>
<dbReference type="InterPro" id="IPR012844">
    <property type="entry name" value="DhaM_N"/>
</dbReference>
<dbReference type="PANTHER" id="PTHR38594">
    <property type="entry name" value="PEP-DEPENDENT DIHYDROXYACETONE KINASE, PHOSPHORYL DONOR SUBUNIT DHAM"/>
    <property type="match status" value="1"/>
</dbReference>
<evidence type="ECO:0000256" key="2">
    <source>
        <dbReference type="ARBA" id="ARBA00002788"/>
    </source>
</evidence>
<evidence type="ECO:0000259" key="6">
    <source>
        <dbReference type="PROSITE" id="PS51096"/>
    </source>
</evidence>
<evidence type="ECO:0000256" key="5">
    <source>
        <dbReference type="ARBA" id="ARBA00046577"/>
    </source>
</evidence>
<dbReference type="InterPro" id="IPR004701">
    <property type="entry name" value="PTS_EIIA_man-typ"/>
</dbReference>
<accession>A0A4R7KQG2</accession>
<dbReference type="InterPro" id="IPR039643">
    <property type="entry name" value="DhaM"/>
</dbReference>
<keyword evidence="7" id="KW-0418">Kinase</keyword>
<sequence>MLGIIVVSHSEKVAEGVKDIAEQMNSGQVLIRAAGGAEDGRIGTNPVKIKEAIEEAKVADNILVFVDIGSAVMGTETAIDMLEKSIREKVKIVDAPLVEGVLAAVIQASVEQDIEGVINTAIESKNMCKL</sequence>
<comment type="subunit">
    <text evidence="5">Homodimer. The dihydroxyacetone kinase complex is composed of a homodimer of DhaM, a homodimer of DhaK and the subunit DhaL.</text>
</comment>
<dbReference type="EMBL" id="SOAZ01000007">
    <property type="protein sequence ID" value="TDT61361.1"/>
    <property type="molecule type" value="Genomic_DNA"/>
</dbReference>